<dbReference type="Proteomes" id="UP001330812">
    <property type="component" value="Chromosome"/>
</dbReference>
<name>A0ABZ1I8K8_9PSEU</name>
<evidence type="ECO:0000259" key="4">
    <source>
        <dbReference type="Pfam" id="PF00135"/>
    </source>
</evidence>
<evidence type="ECO:0000256" key="3">
    <source>
        <dbReference type="RuleBase" id="RU361235"/>
    </source>
</evidence>
<evidence type="ECO:0000313" key="6">
    <source>
        <dbReference type="Proteomes" id="UP001330812"/>
    </source>
</evidence>
<dbReference type="Pfam" id="PF00135">
    <property type="entry name" value="COesterase"/>
    <property type="match status" value="1"/>
</dbReference>
<dbReference type="PROSITE" id="PS00122">
    <property type="entry name" value="CARBOXYLESTERASE_B_1"/>
    <property type="match status" value="1"/>
</dbReference>
<dbReference type="InterPro" id="IPR050309">
    <property type="entry name" value="Type-B_Carboxylest/Lipase"/>
</dbReference>
<dbReference type="RefSeq" id="WP_326569639.1">
    <property type="nucleotide sequence ID" value="NZ_CP142149.1"/>
</dbReference>
<dbReference type="InterPro" id="IPR029058">
    <property type="entry name" value="AB_hydrolase_fold"/>
</dbReference>
<organism evidence="5 6">
    <name type="scientific">Amycolatopsis rhabdoformis</name>
    <dbReference type="NCBI Taxonomy" id="1448059"/>
    <lineage>
        <taxon>Bacteria</taxon>
        <taxon>Bacillati</taxon>
        <taxon>Actinomycetota</taxon>
        <taxon>Actinomycetes</taxon>
        <taxon>Pseudonocardiales</taxon>
        <taxon>Pseudonocardiaceae</taxon>
        <taxon>Amycolatopsis</taxon>
    </lineage>
</organism>
<dbReference type="PANTHER" id="PTHR11559">
    <property type="entry name" value="CARBOXYLESTERASE"/>
    <property type="match status" value="1"/>
</dbReference>
<dbReference type="SUPFAM" id="SSF53474">
    <property type="entry name" value="alpha/beta-Hydrolases"/>
    <property type="match status" value="1"/>
</dbReference>
<protein>
    <recommendedName>
        <fullName evidence="3">Carboxylic ester hydrolase</fullName>
        <ecNumber evidence="3">3.1.1.-</ecNumber>
    </recommendedName>
</protein>
<evidence type="ECO:0000313" key="5">
    <source>
        <dbReference type="EMBL" id="WSE30695.1"/>
    </source>
</evidence>
<dbReference type="EC" id="3.1.1.-" evidence="3"/>
<proteinExistence type="inferred from homology"/>
<dbReference type="InterPro" id="IPR002018">
    <property type="entry name" value="CarbesteraseB"/>
</dbReference>
<evidence type="ECO:0000256" key="1">
    <source>
        <dbReference type="ARBA" id="ARBA00005964"/>
    </source>
</evidence>
<comment type="similarity">
    <text evidence="1 3">Belongs to the type-B carboxylesterase/lipase family.</text>
</comment>
<gene>
    <name evidence="5" type="ORF">VSH64_00860</name>
</gene>
<feature type="domain" description="Carboxylesterase type B" evidence="4">
    <location>
        <begin position="3"/>
        <end position="435"/>
    </location>
</feature>
<accession>A0ABZ1I8K8</accession>
<keyword evidence="2 3" id="KW-0378">Hydrolase</keyword>
<keyword evidence="6" id="KW-1185">Reference proteome</keyword>
<dbReference type="EMBL" id="CP142149">
    <property type="protein sequence ID" value="WSE30695.1"/>
    <property type="molecule type" value="Genomic_DNA"/>
</dbReference>
<dbReference type="InterPro" id="IPR019826">
    <property type="entry name" value="Carboxylesterase_B_AS"/>
</dbReference>
<dbReference type="Gene3D" id="3.40.50.1820">
    <property type="entry name" value="alpha/beta hydrolase"/>
    <property type="match status" value="1"/>
</dbReference>
<sequence>MIDPVVSTPFGQVRGSVREGVTRFLGIPYAAAPFGEARFRAPTPPEAWDGVRDALEFGPTAPSVPLPGSFLAEPAVAGLGCLNLNVWTPDPGAAGLPVLVWLHGGANVTGSSAMPIYDGAAFARRGVVFVSVNYRLGAEGFALLPDAVANRALLDQIAALEWVRDAISAFGGDPGAVTLFGTSAGAGSTLAHVGMNRGLARRAIVQSANARAALTAADASLVTGELARAAGVTPTAAGFAAVAPERLAALSTAVVGDLTADLDPARWGASTVAAAQPFLPVVDGAVLREAPFESVLRGGDVDLLIGTNADELLALAAASLPAGVSHADVAALLGQLGLTAGPVREGATPVEHYADVLTELLFREPVAEIARARPAFVYEFAWPSPLPGVGAAHGIELGFVFGNLGLSGLEGPTPPRELAGRVQSAWVSFAATGDPGWPRYGSDHGVFVFRA</sequence>
<evidence type="ECO:0000256" key="2">
    <source>
        <dbReference type="ARBA" id="ARBA00022801"/>
    </source>
</evidence>
<reference evidence="5 6" key="1">
    <citation type="journal article" date="2015" name="Int. J. Syst. Evol. Microbiol.">
        <title>Amycolatopsis rhabdoformis sp. nov., an actinomycete isolated from a tropical forest soil.</title>
        <authorList>
            <person name="Souza W.R."/>
            <person name="Silva R.E."/>
            <person name="Goodfellow M."/>
            <person name="Busarakam K."/>
            <person name="Figueiro F.S."/>
            <person name="Ferreira D."/>
            <person name="Rodrigues-Filho E."/>
            <person name="Moraes L.A.B."/>
            <person name="Zucchi T.D."/>
        </authorList>
    </citation>
    <scope>NUCLEOTIDE SEQUENCE [LARGE SCALE GENOMIC DNA]</scope>
    <source>
        <strain evidence="5 6">NCIMB 14900</strain>
    </source>
</reference>